<reference evidence="2" key="1">
    <citation type="journal article" date="2023" name="Genome Biol. Evol.">
        <title>Long-read-based Genome Assembly of Drosophila gunungcola Reveals Fewer Chemosensory Genes in Flower-breeding Species.</title>
        <authorList>
            <person name="Negi A."/>
            <person name="Liao B.Y."/>
            <person name="Yeh S.D."/>
        </authorList>
    </citation>
    <scope>NUCLEOTIDE SEQUENCE</scope>
    <source>
        <strain evidence="2">Sukarami</strain>
    </source>
</reference>
<proteinExistence type="predicted"/>
<accession>A0A9P9YID8</accession>
<dbReference type="EMBL" id="JAMKOV010000012">
    <property type="protein sequence ID" value="KAI8037518.1"/>
    <property type="molecule type" value="Genomic_DNA"/>
</dbReference>
<feature type="region of interest" description="Disordered" evidence="1">
    <location>
        <begin position="43"/>
        <end position="65"/>
    </location>
</feature>
<evidence type="ECO:0000313" key="3">
    <source>
        <dbReference type="Proteomes" id="UP001059596"/>
    </source>
</evidence>
<organism evidence="2 3">
    <name type="scientific">Drosophila gunungcola</name>
    <name type="common">fruit fly</name>
    <dbReference type="NCBI Taxonomy" id="103775"/>
    <lineage>
        <taxon>Eukaryota</taxon>
        <taxon>Metazoa</taxon>
        <taxon>Ecdysozoa</taxon>
        <taxon>Arthropoda</taxon>
        <taxon>Hexapoda</taxon>
        <taxon>Insecta</taxon>
        <taxon>Pterygota</taxon>
        <taxon>Neoptera</taxon>
        <taxon>Endopterygota</taxon>
        <taxon>Diptera</taxon>
        <taxon>Brachycera</taxon>
        <taxon>Muscomorpha</taxon>
        <taxon>Ephydroidea</taxon>
        <taxon>Drosophilidae</taxon>
        <taxon>Drosophila</taxon>
        <taxon>Sophophora</taxon>
    </lineage>
</organism>
<protein>
    <submittedName>
        <fullName evidence="2">Uncharacterized protein</fullName>
    </submittedName>
</protein>
<feature type="compositionally biased region" description="Low complexity" evidence="1">
    <location>
        <begin position="43"/>
        <end position="54"/>
    </location>
</feature>
<dbReference type="Proteomes" id="UP001059596">
    <property type="component" value="Unassembled WGS sequence"/>
</dbReference>
<keyword evidence="3" id="KW-1185">Reference proteome</keyword>
<feature type="non-terminal residue" evidence="2">
    <location>
        <position position="65"/>
    </location>
</feature>
<sequence length="65" mass="7117">MQQSCKCASGVIKLNEFGQIVSDFIWKITPSPFRYISTHPRTTAVSSSSSYSTTEAFSHVPSTSV</sequence>
<dbReference type="AlphaFoldDB" id="A0A9P9YID8"/>
<evidence type="ECO:0000313" key="2">
    <source>
        <dbReference type="EMBL" id="KAI8037518.1"/>
    </source>
</evidence>
<gene>
    <name evidence="2" type="ORF">M5D96_009670</name>
</gene>
<name>A0A9P9YID8_9MUSC</name>
<comment type="caution">
    <text evidence="2">The sequence shown here is derived from an EMBL/GenBank/DDBJ whole genome shotgun (WGS) entry which is preliminary data.</text>
</comment>
<evidence type="ECO:0000256" key="1">
    <source>
        <dbReference type="SAM" id="MobiDB-lite"/>
    </source>
</evidence>